<dbReference type="SUPFAM" id="SSF69279">
    <property type="entry name" value="Phage tail proteins"/>
    <property type="match status" value="1"/>
</dbReference>
<organism evidence="2 3">
    <name type="scientific">Desulfofustis limnaeus</name>
    <dbReference type="NCBI Taxonomy" id="2740163"/>
    <lineage>
        <taxon>Bacteria</taxon>
        <taxon>Pseudomonadati</taxon>
        <taxon>Thermodesulfobacteriota</taxon>
        <taxon>Desulfobulbia</taxon>
        <taxon>Desulfobulbales</taxon>
        <taxon>Desulfocapsaceae</taxon>
        <taxon>Desulfofustis</taxon>
    </lineage>
</organism>
<sequence length="692" mass="77440">MATYQGVYPPAYNTTYVKATSISSSDWPAHNGVNPALSLIGSQTGTTWKANASTNQKLTLDLGEAVIPARIYLENGHNGGSYTDTGVKDFEVYGTNNATAFANTAYANTDSLSLLGSFTAARHVGSDVSDPQYFLISTTTAYRYIVFRFANNYNSSKNINVRHIEVQIDLDYVPPSGVRFRLVHDLEYGSLGRFLSENQYFYHLTERFLVDQPLYYHLTERFVHVQDHLYGLRMCLEHALHYRSLPTFRRAFPRNYTNAPQLRKVFDRLYHDLARFTVEAERGYDIRAGLRLVQELSYMIAGAGFRFELPHGYELMEFDRFRKAFAHLYAVAGGGSVTQRPAHTVRIGGVLLAGVRVINVSALREQDVIEAEVSTARQADALLAAKWAAMEVRIGDDVYSLVVTRKPRRARTTEAADTWVITAASPAVLLDREVLVREFEPGWASAIAAELAAPYGVSVSWEIVDWRVPADTLFATNETPLAVIDKLARAAGGIKQSAPDGTLRVIPAYPVSVNRWGEAEPEFIISDLYDLFSHDDEGDERPGYNCFTVSNLLDSSRNAWLEYNDLSGALKEIRGYDVPRVDGRRFALSSSGGDWVSVEPMGEVEEIVEEQVELFGGVGRLSKPCYGLVSVDWRQRQLGALIYSEDGTVQAEVAGASLALVRYRTRYWRWLARNGRVEDVQFVREVDDERAA</sequence>
<dbReference type="InterPro" id="IPR053981">
    <property type="entry name" value="Gp44/GpP-like_2nd"/>
</dbReference>
<dbReference type="Pfam" id="PF22255">
    <property type="entry name" value="Gp44-like_2nd"/>
    <property type="match status" value="1"/>
</dbReference>
<dbReference type="Gene3D" id="2.60.120.260">
    <property type="entry name" value="Galactose-binding domain-like"/>
    <property type="match status" value="1"/>
</dbReference>
<dbReference type="Pfam" id="PF07738">
    <property type="entry name" value="Sad1_UNC"/>
    <property type="match status" value="1"/>
</dbReference>
<keyword evidence="3" id="KW-1185">Reference proteome</keyword>
<dbReference type="InterPro" id="IPR012919">
    <property type="entry name" value="SUN_dom"/>
</dbReference>
<accession>A0ABM7WCR3</accession>
<gene>
    <name evidence="2" type="ORF">DPPLL_30590</name>
</gene>
<dbReference type="SUPFAM" id="SSF49785">
    <property type="entry name" value="Galactose-binding domain-like"/>
    <property type="match status" value="1"/>
</dbReference>
<dbReference type="RefSeq" id="WP_354005651.1">
    <property type="nucleotide sequence ID" value="NZ_AP025516.1"/>
</dbReference>
<proteinExistence type="predicted"/>
<protein>
    <recommendedName>
        <fullName evidence="1">SUN domain-containing protein</fullName>
    </recommendedName>
</protein>
<evidence type="ECO:0000259" key="1">
    <source>
        <dbReference type="PROSITE" id="PS51469"/>
    </source>
</evidence>
<evidence type="ECO:0000313" key="2">
    <source>
        <dbReference type="EMBL" id="BDD88694.1"/>
    </source>
</evidence>
<dbReference type="EMBL" id="AP025516">
    <property type="protein sequence ID" value="BDD88694.1"/>
    <property type="molecule type" value="Genomic_DNA"/>
</dbReference>
<dbReference type="PROSITE" id="PS51469">
    <property type="entry name" value="SUN"/>
    <property type="match status" value="1"/>
</dbReference>
<feature type="domain" description="SUN" evidence="1">
    <location>
        <begin position="1"/>
        <end position="171"/>
    </location>
</feature>
<dbReference type="InterPro" id="IPR008979">
    <property type="entry name" value="Galactose-bd-like_sf"/>
</dbReference>
<name>A0ABM7WCR3_9BACT</name>
<dbReference type="Proteomes" id="UP000830055">
    <property type="component" value="Chromosome"/>
</dbReference>
<reference evidence="2 3" key="1">
    <citation type="submission" date="2022-01" db="EMBL/GenBank/DDBJ databases">
        <title>Desulfofustis limnae sp. nov., a novel mesophilic sulfate-reducing bacterium isolated from marsh soil.</title>
        <authorList>
            <person name="Watanabe M."/>
            <person name="Takahashi A."/>
            <person name="Kojima H."/>
            <person name="Fukui M."/>
        </authorList>
    </citation>
    <scope>NUCLEOTIDE SEQUENCE [LARGE SCALE GENOMIC DNA]</scope>
    <source>
        <strain evidence="2 3">PPLL</strain>
    </source>
</reference>
<evidence type="ECO:0000313" key="3">
    <source>
        <dbReference type="Proteomes" id="UP000830055"/>
    </source>
</evidence>